<sequence>MRSVHTLKIVKRSQKDPPDQVTVKMKVLSFCHSSRASSPLPLVFFLTCYVRKMES</sequence>
<name>A0A9D3XNI0_9SAUR</name>
<evidence type="ECO:0000313" key="1">
    <source>
        <dbReference type="EMBL" id="KAH1182897.1"/>
    </source>
</evidence>
<organism evidence="1 2">
    <name type="scientific">Mauremys mutica</name>
    <name type="common">yellowpond turtle</name>
    <dbReference type="NCBI Taxonomy" id="74926"/>
    <lineage>
        <taxon>Eukaryota</taxon>
        <taxon>Metazoa</taxon>
        <taxon>Chordata</taxon>
        <taxon>Craniata</taxon>
        <taxon>Vertebrata</taxon>
        <taxon>Euteleostomi</taxon>
        <taxon>Archelosauria</taxon>
        <taxon>Testudinata</taxon>
        <taxon>Testudines</taxon>
        <taxon>Cryptodira</taxon>
        <taxon>Durocryptodira</taxon>
        <taxon>Testudinoidea</taxon>
        <taxon>Geoemydidae</taxon>
        <taxon>Geoemydinae</taxon>
        <taxon>Mauremys</taxon>
    </lineage>
</organism>
<accession>A0A9D3XNI0</accession>
<feature type="non-terminal residue" evidence="1">
    <location>
        <position position="55"/>
    </location>
</feature>
<gene>
    <name evidence="1" type="ORF">KIL84_004389</name>
</gene>
<protein>
    <submittedName>
        <fullName evidence="1">Uncharacterized protein</fullName>
    </submittedName>
</protein>
<reference evidence="1" key="1">
    <citation type="submission" date="2021-09" db="EMBL/GenBank/DDBJ databases">
        <title>The genome of Mauremys mutica provides insights into the evolution of semi-aquatic lifestyle.</title>
        <authorList>
            <person name="Gong S."/>
            <person name="Gao Y."/>
        </authorList>
    </citation>
    <scope>NUCLEOTIDE SEQUENCE</scope>
    <source>
        <strain evidence="1">MM-2020</strain>
        <tissue evidence="1">Muscle</tissue>
    </source>
</reference>
<dbReference type="AlphaFoldDB" id="A0A9D3XNI0"/>
<proteinExistence type="predicted"/>
<dbReference type="EMBL" id="JAHDVG010000466">
    <property type="protein sequence ID" value="KAH1182897.1"/>
    <property type="molecule type" value="Genomic_DNA"/>
</dbReference>
<dbReference type="Proteomes" id="UP000827986">
    <property type="component" value="Unassembled WGS sequence"/>
</dbReference>
<comment type="caution">
    <text evidence="1">The sequence shown here is derived from an EMBL/GenBank/DDBJ whole genome shotgun (WGS) entry which is preliminary data.</text>
</comment>
<evidence type="ECO:0000313" key="2">
    <source>
        <dbReference type="Proteomes" id="UP000827986"/>
    </source>
</evidence>
<keyword evidence="2" id="KW-1185">Reference proteome</keyword>